<dbReference type="EMBL" id="JBHSBU010000001">
    <property type="protein sequence ID" value="MFC4158296.1"/>
    <property type="molecule type" value="Genomic_DNA"/>
</dbReference>
<evidence type="ECO:0000313" key="9">
    <source>
        <dbReference type="Proteomes" id="UP001595791"/>
    </source>
</evidence>
<evidence type="ECO:0000313" key="8">
    <source>
        <dbReference type="EMBL" id="MFC4158296.1"/>
    </source>
</evidence>
<comment type="similarity">
    <text evidence="6">Belongs to the glycosyl hydrolase 24 family.</text>
</comment>
<dbReference type="EC" id="3.2.1.17" evidence="6"/>
<evidence type="ECO:0000256" key="4">
    <source>
        <dbReference type="ARBA" id="ARBA00022801"/>
    </source>
</evidence>
<comment type="catalytic activity">
    <reaction evidence="1 6">
        <text>Hydrolysis of (1-&gt;4)-beta-linkages between N-acetylmuramic acid and N-acetyl-D-glucosamine residues in a peptidoglycan and between N-acetyl-D-glucosamine residues in chitodextrins.</text>
        <dbReference type="EC" id="3.2.1.17"/>
    </reaction>
</comment>
<sequence>MSKRRVIATGVGVLALAGALILPFESDRETGYRDVVGVATAGAGHTGADVEVGQRYDLDRRQAWFDDDRREALATVDRCTPGLPEKARAAFTSFTFNVGGRAYCASTLARKANAGDLRGACAELSRWTYAGGRELPGLVRRRAAERKLCEESLTAAVGKFAYSRLKPAPNLASTSPPKKSAIERPAYVLARPSAVPNRDRSYRPARGAEPVRSGRLVDSRPRRASGRR</sequence>
<accession>A0ABV8MN68</accession>
<dbReference type="InterPro" id="IPR051018">
    <property type="entry name" value="Bacteriophage_GH24"/>
</dbReference>
<keyword evidence="3 6" id="KW-0081">Bacteriolytic enzyme</keyword>
<organism evidence="8 9">
    <name type="scientific">Chitinimonas lacunae</name>
    <dbReference type="NCBI Taxonomy" id="1963018"/>
    <lineage>
        <taxon>Bacteria</taxon>
        <taxon>Pseudomonadati</taxon>
        <taxon>Pseudomonadota</taxon>
        <taxon>Betaproteobacteria</taxon>
        <taxon>Neisseriales</taxon>
        <taxon>Chitinibacteraceae</taxon>
        <taxon>Chitinimonas</taxon>
    </lineage>
</organism>
<comment type="caution">
    <text evidence="8">The sequence shown here is derived from an EMBL/GenBank/DDBJ whole genome shotgun (WGS) entry which is preliminary data.</text>
</comment>
<keyword evidence="4 6" id="KW-0378">Hydrolase</keyword>
<evidence type="ECO:0000256" key="6">
    <source>
        <dbReference type="RuleBase" id="RU003788"/>
    </source>
</evidence>
<evidence type="ECO:0000256" key="5">
    <source>
        <dbReference type="ARBA" id="ARBA00023295"/>
    </source>
</evidence>
<dbReference type="PANTHER" id="PTHR38107">
    <property type="match status" value="1"/>
</dbReference>
<gene>
    <name evidence="8" type="ORF">ACFOW7_02875</name>
</gene>
<keyword evidence="2 6" id="KW-0929">Antimicrobial</keyword>
<protein>
    <recommendedName>
        <fullName evidence="6">Lysozyme</fullName>
        <ecNumber evidence="6">3.2.1.17</ecNumber>
    </recommendedName>
</protein>
<evidence type="ECO:0000256" key="3">
    <source>
        <dbReference type="ARBA" id="ARBA00022638"/>
    </source>
</evidence>
<dbReference type="CDD" id="cd16900">
    <property type="entry name" value="endolysin_R21-like"/>
    <property type="match status" value="1"/>
</dbReference>
<dbReference type="InterPro" id="IPR023346">
    <property type="entry name" value="Lysozyme-like_dom_sf"/>
</dbReference>
<dbReference type="Proteomes" id="UP001595791">
    <property type="component" value="Unassembled WGS sequence"/>
</dbReference>
<dbReference type="HAMAP" id="MF_04110">
    <property type="entry name" value="ENDOLYSIN_T4"/>
    <property type="match status" value="1"/>
</dbReference>
<name>A0ABV8MN68_9NEIS</name>
<dbReference type="PANTHER" id="PTHR38107:SF3">
    <property type="entry name" value="LYSOZYME RRRD-RELATED"/>
    <property type="match status" value="1"/>
</dbReference>
<dbReference type="InterPro" id="IPR002196">
    <property type="entry name" value="Glyco_hydro_24"/>
</dbReference>
<dbReference type="InterPro" id="IPR023347">
    <property type="entry name" value="Lysozyme_dom_sf"/>
</dbReference>
<dbReference type="RefSeq" id="WP_378160813.1">
    <property type="nucleotide sequence ID" value="NZ_JBHSBU010000001.1"/>
</dbReference>
<evidence type="ECO:0000256" key="1">
    <source>
        <dbReference type="ARBA" id="ARBA00000632"/>
    </source>
</evidence>
<keyword evidence="5 6" id="KW-0326">Glycosidase</keyword>
<evidence type="ECO:0000256" key="2">
    <source>
        <dbReference type="ARBA" id="ARBA00022529"/>
    </source>
</evidence>
<dbReference type="SUPFAM" id="SSF53955">
    <property type="entry name" value="Lysozyme-like"/>
    <property type="match status" value="1"/>
</dbReference>
<dbReference type="InterPro" id="IPR034690">
    <property type="entry name" value="Endolysin_T4_type"/>
</dbReference>
<evidence type="ECO:0000256" key="7">
    <source>
        <dbReference type="SAM" id="MobiDB-lite"/>
    </source>
</evidence>
<dbReference type="Pfam" id="PF00959">
    <property type="entry name" value="Phage_lysozyme"/>
    <property type="match status" value="1"/>
</dbReference>
<reference evidence="9" key="1">
    <citation type="journal article" date="2019" name="Int. J. Syst. Evol. Microbiol.">
        <title>The Global Catalogue of Microorganisms (GCM) 10K type strain sequencing project: providing services to taxonomists for standard genome sequencing and annotation.</title>
        <authorList>
            <consortium name="The Broad Institute Genomics Platform"/>
            <consortium name="The Broad Institute Genome Sequencing Center for Infectious Disease"/>
            <person name="Wu L."/>
            <person name="Ma J."/>
        </authorList>
    </citation>
    <scope>NUCLEOTIDE SEQUENCE [LARGE SCALE GENOMIC DNA]</scope>
    <source>
        <strain evidence="9">LMG 29894</strain>
    </source>
</reference>
<keyword evidence="9" id="KW-1185">Reference proteome</keyword>
<feature type="region of interest" description="Disordered" evidence="7">
    <location>
        <begin position="167"/>
        <end position="228"/>
    </location>
</feature>
<dbReference type="Gene3D" id="1.10.530.40">
    <property type="match status" value="1"/>
</dbReference>
<proteinExistence type="inferred from homology"/>